<evidence type="ECO:0000313" key="4">
    <source>
        <dbReference type="EMBL" id="MDP9848276.1"/>
    </source>
</evidence>
<evidence type="ECO:0000256" key="1">
    <source>
        <dbReference type="ARBA" id="ARBA00023015"/>
    </source>
</evidence>
<dbReference type="Gene3D" id="1.10.357.10">
    <property type="entry name" value="Tetracycline Repressor, domain 2"/>
    <property type="match status" value="1"/>
</dbReference>
<sequence length="74" mass="7638">MTAARDIHAAAADDAAGQSPRARLRSLAGAVLAWSRMHGTVSLEVMGRFAGMGHDPGTLFEADIGTLADAFGLK</sequence>
<keyword evidence="5" id="KW-1185">Reference proteome</keyword>
<dbReference type="Proteomes" id="UP001225356">
    <property type="component" value="Unassembled WGS sequence"/>
</dbReference>
<keyword evidence="1" id="KW-0805">Transcription regulation</keyword>
<organism evidence="4 5">
    <name type="scientific">Streptosporangium lutulentum</name>
    <dbReference type="NCBI Taxonomy" id="1461250"/>
    <lineage>
        <taxon>Bacteria</taxon>
        <taxon>Bacillati</taxon>
        <taxon>Actinomycetota</taxon>
        <taxon>Actinomycetes</taxon>
        <taxon>Streptosporangiales</taxon>
        <taxon>Streptosporangiaceae</taxon>
        <taxon>Streptosporangium</taxon>
    </lineage>
</organism>
<gene>
    <name evidence="4" type="ORF">J2853_007487</name>
</gene>
<evidence type="ECO:0000259" key="3">
    <source>
        <dbReference type="Pfam" id="PF13305"/>
    </source>
</evidence>
<evidence type="ECO:0000313" key="5">
    <source>
        <dbReference type="Proteomes" id="UP001225356"/>
    </source>
</evidence>
<protein>
    <recommendedName>
        <fullName evidence="3">HTH-type transcriptional regulator MT1864/Rv1816-like C-terminal domain-containing protein</fullName>
    </recommendedName>
</protein>
<dbReference type="SUPFAM" id="SSF48498">
    <property type="entry name" value="Tetracyclin repressor-like, C-terminal domain"/>
    <property type="match status" value="1"/>
</dbReference>
<dbReference type="RefSeq" id="WP_307565478.1">
    <property type="nucleotide sequence ID" value="NZ_JAUSQU010000001.1"/>
</dbReference>
<feature type="domain" description="HTH-type transcriptional regulator MT1864/Rv1816-like C-terminal" evidence="3">
    <location>
        <begin position="9"/>
        <end position="66"/>
    </location>
</feature>
<comment type="caution">
    <text evidence="4">The sequence shown here is derived from an EMBL/GenBank/DDBJ whole genome shotgun (WGS) entry which is preliminary data.</text>
</comment>
<accession>A0ABT9QNE5</accession>
<name>A0ABT9QNE5_9ACTN</name>
<dbReference type="EMBL" id="JAUSQU010000001">
    <property type="protein sequence ID" value="MDP9848276.1"/>
    <property type="molecule type" value="Genomic_DNA"/>
</dbReference>
<dbReference type="InterPro" id="IPR036271">
    <property type="entry name" value="Tet_transcr_reg_TetR-rel_C_sf"/>
</dbReference>
<reference evidence="4 5" key="1">
    <citation type="submission" date="2023-07" db="EMBL/GenBank/DDBJ databases">
        <title>Sequencing the genomes of 1000 actinobacteria strains.</title>
        <authorList>
            <person name="Klenk H.-P."/>
        </authorList>
    </citation>
    <scope>NUCLEOTIDE SEQUENCE [LARGE SCALE GENOMIC DNA]</scope>
    <source>
        <strain evidence="4 5">DSM 46740</strain>
    </source>
</reference>
<proteinExistence type="predicted"/>
<dbReference type="InterPro" id="IPR025996">
    <property type="entry name" value="MT1864/Rv1816-like_C"/>
</dbReference>
<keyword evidence="2" id="KW-0804">Transcription</keyword>
<dbReference type="Pfam" id="PF13305">
    <property type="entry name" value="TetR_C_33"/>
    <property type="match status" value="1"/>
</dbReference>
<evidence type="ECO:0000256" key="2">
    <source>
        <dbReference type="ARBA" id="ARBA00023163"/>
    </source>
</evidence>